<dbReference type="PANTHER" id="PTHR30408:SF12">
    <property type="entry name" value="TYPE I RESTRICTION ENZYME MJAVIII SPECIFICITY SUBUNIT"/>
    <property type="match status" value="1"/>
</dbReference>
<dbReference type="Pfam" id="PF01420">
    <property type="entry name" value="Methylase_S"/>
    <property type="match status" value="2"/>
</dbReference>
<organism evidence="5 6">
    <name type="scientific">Pseudorhodoferax aquiterrae</name>
    <dbReference type="NCBI Taxonomy" id="747304"/>
    <lineage>
        <taxon>Bacteria</taxon>
        <taxon>Pseudomonadati</taxon>
        <taxon>Pseudomonadota</taxon>
        <taxon>Betaproteobacteria</taxon>
        <taxon>Burkholderiales</taxon>
        <taxon>Comamonadaceae</taxon>
    </lineage>
</organism>
<feature type="domain" description="Type I restriction modification DNA specificity" evidence="4">
    <location>
        <begin position="208"/>
        <end position="390"/>
    </location>
</feature>
<evidence type="ECO:0000256" key="1">
    <source>
        <dbReference type="ARBA" id="ARBA00010923"/>
    </source>
</evidence>
<keyword evidence="2" id="KW-0680">Restriction system</keyword>
<dbReference type="Proteomes" id="UP000626210">
    <property type="component" value="Unassembled WGS sequence"/>
</dbReference>
<proteinExistence type="inferred from homology"/>
<evidence type="ECO:0000256" key="3">
    <source>
        <dbReference type="ARBA" id="ARBA00023125"/>
    </source>
</evidence>
<dbReference type="InterPro" id="IPR000055">
    <property type="entry name" value="Restrct_endonuc_typeI_TRD"/>
</dbReference>
<dbReference type="Gene3D" id="1.10.287.1120">
    <property type="entry name" value="Bipartite methylase S protein"/>
    <property type="match status" value="1"/>
</dbReference>
<gene>
    <name evidence="5" type="ORF">GCM10007320_25800</name>
</gene>
<comment type="similarity">
    <text evidence="1">Belongs to the type-I restriction system S methylase family.</text>
</comment>
<name>A0ABQ3G174_9BURK</name>
<dbReference type="InterPro" id="IPR052021">
    <property type="entry name" value="Type-I_RS_S_subunit"/>
</dbReference>
<keyword evidence="3" id="KW-0238">DNA-binding</keyword>
<dbReference type="EMBL" id="BMYK01000006">
    <property type="protein sequence ID" value="GHC82554.1"/>
    <property type="molecule type" value="Genomic_DNA"/>
</dbReference>
<feature type="domain" description="Type I restriction modification DNA specificity" evidence="4">
    <location>
        <begin position="34"/>
        <end position="172"/>
    </location>
</feature>
<dbReference type="PANTHER" id="PTHR30408">
    <property type="entry name" value="TYPE-1 RESTRICTION ENZYME ECOKI SPECIFICITY PROTEIN"/>
    <property type="match status" value="1"/>
</dbReference>
<keyword evidence="6" id="KW-1185">Reference proteome</keyword>
<evidence type="ECO:0000256" key="2">
    <source>
        <dbReference type="ARBA" id="ARBA00022747"/>
    </source>
</evidence>
<evidence type="ECO:0000259" key="4">
    <source>
        <dbReference type="Pfam" id="PF01420"/>
    </source>
</evidence>
<dbReference type="Gene3D" id="3.90.220.20">
    <property type="entry name" value="DNA methylase specificity domains"/>
    <property type="match status" value="2"/>
</dbReference>
<comment type="caution">
    <text evidence="5">The sequence shown here is derived from an EMBL/GenBank/DDBJ whole genome shotgun (WGS) entry which is preliminary data.</text>
</comment>
<sequence>MTPKGWEVASLNDCVLPNAPICYGILMPGQHCAGGVPVVKVRDIFDGRIDESDLLFTHPSIDGAYKRSRLAAGDLLITIRGTTGRVAFTPSTLAGANITQDTARIRVKGGTSSDFVYFALQSEQAQQQIALHTIGQAVKGINIRDVRRLTFPIPKKEDEQRAIARALSDVDAVLAGLDRLIAKKRDLKQAAMQQLLTGQTRMPGFTGKWKVMSLGELFEFSGGYAASRDELSSEGHRYLHYGDIHGSSKTSIDTTLDAQDIPRLDVSLKQVSPDSLLHHGDVVFVDASEDDEGTTKHVVVSNQEGHPFIAGLHTIVAKPRTADLTHEYRHYCFQTEAVRKQFLFYAVGTKVSGISKTNIAKVFLPIPSTNEQVEIASMLTDMESELAALHSRRDKTRALKQAMMQELLTGRIRLI</sequence>
<evidence type="ECO:0000313" key="6">
    <source>
        <dbReference type="Proteomes" id="UP000626210"/>
    </source>
</evidence>
<dbReference type="CDD" id="cd17256">
    <property type="entry name" value="RMtype1_S_EcoJA65PI-TRD1-CR1_like"/>
    <property type="match status" value="1"/>
</dbReference>
<dbReference type="SUPFAM" id="SSF116734">
    <property type="entry name" value="DNA methylase specificity domain"/>
    <property type="match status" value="2"/>
</dbReference>
<protein>
    <recommendedName>
        <fullName evidence="4">Type I restriction modification DNA specificity domain-containing protein</fullName>
    </recommendedName>
</protein>
<dbReference type="InterPro" id="IPR044946">
    <property type="entry name" value="Restrct_endonuc_typeI_TRD_sf"/>
</dbReference>
<accession>A0ABQ3G174</accession>
<reference evidence="6" key="1">
    <citation type="journal article" date="2019" name="Int. J. Syst. Evol. Microbiol.">
        <title>The Global Catalogue of Microorganisms (GCM) 10K type strain sequencing project: providing services to taxonomists for standard genome sequencing and annotation.</title>
        <authorList>
            <consortium name="The Broad Institute Genomics Platform"/>
            <consortium name="The Broad Institute Genome Sequencing Center for Infectious Disease"/>
            <person name="Wu L."/>
            <person name="Ma J."/>
        </authorList>
    </citation>
    <scope>NUCLEOTIDE SEQUENCE [LARGE SCALE GENOMIC DNA]</scope>
    <source>
        <strain evidence="6">KCTC 23314</strain>
    </source>
</reference>
<evidence type="ECO:0000313" key="5">
    <source>
        <dbReference type="EMBL" id="GHC82554.1"/>
    </source>
</evidence>